<evidence type="ECO:0000256" key="2">
    <source>
        <dbReference type="ARBA" id="ARBA00022969"/>
    </source>
</evidence>
<dbReference type="InterPro" id="IPR020916">
    <property type="entry name" value="Gln_gamma-glutamylTfrase_bac"/>
</dbReference>
<dbReference type="RefSeq" id="WP_052892695.1">
    <property type="nucleotide sequence ID" value="NZ_CP011568.3"/>
</dbReference>
<gene>
    <name evidence="3" type="ORF">ABW99_12325</name>
</gene>
<dbReference type="AlphaFoldDB" id="A0A0G3EU17"/>
<dbReference type="GO" id="GO:0030435">
    <property type="term" value="P:sporulation resulting in formation of a cellular spore"/>
    <property type="evidence" value="ECO:0007669"/>
    <property type="project" value="UniProtKB-KW"/>
</dbReference>
<proteinExistence type="predicted"/>
<dbReference type="KEGG" id="ptx:ABW99_12325"/>
<dbReference type="Proteomes" id="UP000036700">
    <property type="component" value="Chromosome"/>
</dbReference>
<protein>
    <submittedName>
        <fullName evidence="3">Uncharacterized protein</fullName>
    </submittedName>
</protein>
<keyword evidence="1" id="KW-0808">Transferase</keyword>
<reference evidence="4" key="1">
    <citation type="submission" date="2015-06" db="EMBL/GenBank/DDBJ databases">
        <authorList>
            <person name="Lim Y.L."/>
            <person name="Ee R."/>
            <person name="Yong D."/>
            <person name="How K.Y."/>
            <person name="Yin W.F."/>
            <person name="Chan K.G."/>
        </authorList>
    </citation>
    <scope>NUCLEOTIDE SEQUENCE [LARGE SCALE GENOMIC DNA]</scope>
    <source>
        <strain evidence="4">DSM 25325</strain>
    </source>
</reference>
<evidence type="ECO:0000256" key="1">
    <source>
        <dbReference type="ARBA" id="ARBA00022679"/>
    </source>
</evidence>
<evidence type="ECO:0000313" key="3">
    <source>
        <dbReference type="EMBL" id="AKJ70543.2"/>
    </source>
</evidence>
<keyword evidence="2" id="KW-0749">Sporulation</keyword>
<dbReference type="GO" id="GO:0003810">
    <property type="term" value="F:protein-glutamine gamma-glutamyltransferase activity"/>
    <property type="evidence" value="ECO:0007669"/>
    <property type="project" value="InterPro"/>
</dbReference>
<keyword evidence="4" id="KW-1185">Reference proteome</keyword>
<name>A0A0G3EU17_9BURK</name>
<dbReference type="Pfam" id="PF20085">
    <property type="entry name" value="TGL"/>
    <property type="match status" value="1"/>
</dbReference>
<dbReference type="EMBL" id="CP011568">
    <property type="protein sequence ID" value="AKJ70543.2"/>
    <property type="molecule type" value="Genomic_DNA"/>
</dbReference>
<dbReference type="OrthoDB" id="8738101at2"/>
<accession>A0A0G3EU17</accession>
<sequence>MAQTLNPSNHTFDFHCRGVGVPQAARAGVQAYLDALGLRDDVNLTEAPGAQLLVALREERAAAWVPRGDTTSLARTLGLDPVGKPEDLERETVVAMLAAPRVCGFNYPSLEEFLAAVQVRCHIASAARRTQLAFDTVEAERPADCWTYDEERGFTILPGKSLITSLQKATQPDVSGKLYSFSCYRATEYVILLGIAQTLAEVNPPLLDRLQRQWQTKAVMSGPFHDVFLVEFGAMNDPLPPGYYVPGDRLWFRNPDEPSSNVPGYEGSWVFYLGGGEFSNFWKRDQHYTLTTKCVEIYHWRHGAYRDAAGQWQMDENIVEARMRQTLADPAEVERVLRQVFRLRDPQGVYAEGGCIDSSRECPRRLCPTTSDIVLPDVE</sequence>
<organism evidence="3 4">
    <name type="scientific">Pandoraea thiooxydans</name>
    <dbReference type="NCBI Taxonomy" id="445709"/>
    <lineage>
        <taxon>Bacteria</taxon>
        <taxon>Pseudomonadati</taxon>
        <taxon>Pseudomonadota</taxon>
        <taxon>Betaproteobacteria</taxon>
        <taxon>Burkholderiales</taxon>
        <taxon>Burkholderiaceae</taxon>
        <taxon>Pandoraea</taxon>
    </lineage>
</organism>
<dbReference type="STRING" id="445709.ABW99_12325"/>
<evidence type="ECO:0000313" key="4">
    <source>
        <dbReference type="Proteomes" id="UP000036700"/>
    </source>
</evidence>